<keyword evidence="2" id="KW-0472">Membrane</keyword>
<dbReference type="AlphaFoldDB" id="A0A8E2JF16"/>
<protein>
    <submittedName>
        <fullName evidence="3">Uncharacterized protein</fullName>
    </submittedName>
</protein>
<feature type="transmembrane region" description="Helical" evidence="2">
    <location>
        <begin position="29"/>
        <end position="47"/>
    </location>
</feature>
<keyword evidence="2" id="KW-0812">Transmembrane</keyword>
<evidence type="ECO:0000256" key="2">
    <source>
        <dbReference type="SAM" id="Phobius"/>
    </source>
</evidence>
<dbReference type="EMBL" id="KV744972">
    <property type="protein sequence ID" value="OCK80159.1"/>
    <property type="molecule type" value="Genomic_DNA"/>
</dbReference>
<evidence type="ECO:0000256" key="1">
    <source>
        <dbReference type="SAM" id="MobiDB-lite"/>
    </source>
</evidence>
<proteinExistence type="predicted"/>
<sequence>MQPGGAVGVGGLTTRSTSRRRSSHLRSSIFINISLSSILVTVIHVAARVRLKGSSSQDGTLVSKRWNFGQPNFGMVLVNWCYQRGTGQIPISKPKSRSLEFGAA</sequence>
<feature type="compositionally biased region" description="Gly residues" evidence="1">
    <location>
        <begin position="1"/>
        <end position="11"/>
    </location>
</feature>
<name>A0A8E2JF16_9PEZI</name>
<dbReference type="Proteomes" id="UP000250266">
    <property type="component" value="Unassembled WGS sequence"/>
</dbReference>
<accession>A0A8E2JF16</accession>
<evidence type="ECO:0000313" key="3">
    <source>
        <dbReference type="EMBL" id="OCK80159.1"/>
    </source>
</evidence>
<gene>
    <name evidence="3" type="ORF">K432DRAFT_393297</name>
</gene>
<evidence type="ECO:0000313" key="4">
    <source>
        <dbReference type="Proteomes" id="UP000250266"/>
    </source>
</evidence>
<feature type="region of interest" description="Disordered" evidence="1">
    <location>
        <begin position="1"/>
        <end position="24"/>
    </location>
</feature>
<keyword evidence="2" id="KW-1133">Transmembrane helix</keyword>
<keyword evidence="4" id="KW-1185">Reference proteome</keyword>
<organism evidence="3 4">
    <name type="scientific">Lepidopterella palustris CBS 459.81</name>
    <dbReference type="NCBI Taxonomy" id="1314670"/>
    <lineage>
        <taxon>Eukaryota</taxon>
        <taxon>Fungi</taxon>
        <taxon>Dikarya</taxon>
        <taxon>Ascomycota</taxon>
        <taxon>Pezizomycotina</taxon>
        <taxon>Dothideomycetes</taxon>
        <taxon>Pleosporomycetidae</taxon>
        <taxon>Mytilinidiales</taxon>
        <taxon>Argynnaceae</taxon>
        <taxon>Lepidopterella</taxon>
    </lineage>
</organism>
<reference evidence="3 4" key="1">
    <citation type="journal article" date="2016" name="Nat. Commun.">
        <title>Ectomycorrhizal ecology is imprinted in the genome of the dominant symbiotic fungus Cenococcum geophilum.</title>
        <authorList>
            <consortium name="DOE Joint Genome Institute"/>
            <person name="Peter M."/>
            <person name="Kohler A."/>
            <person name="Ohm R.A."/>
            <person name="Kuo A."/>
            <person name="Krutzmann J."/>
            <person name="Morin E."/>
            <person name="Arend M."/>
            <person name="Barry K.W."/>
            <person name="Binder M."/>
            <person name="Choi C."/>
            <person name="Clum A."/>
            <person name="Copeland A."/>
            <person name="Grisel N."/>
            <person name="Haridas S."/>
            <person name="Kipfer T."/>
            <person name="LaButti K."/>
            <person name="Lindquist E."/>
            <person name="Lipzen A."/>
            <person name="Maire R."/>
            <person name="Meier B."/>
            <person name="Mihaltcheva S."/>
            <person name="Molinier V."/>
            <person name="Murat C."/>
            <person name="Poggeler S."/>
            <person name="Quandt C.A."/>
            <person name="Sperisen C."/>
            <person name="Tritt A."/>
            <person name="Tisserant E."/>
            <person name="Crous P.W."/>
            <person name="Henrissat B."/>
            <person name="Nehls U."/>
            <person name="Egli S."/>
            <person name="Spatafora J.W."/>
            <person name="Grigoriev I.V."/>
            <person name="Martin F.M."/>
        </authorList>
    </citation>
    <scope>NUCLEOTIDE SEQUENCE [LARGE SCALE GENOMIC DNA]</scope>
    <source>
        <strain evidence="3 4">CBS 459.81</strain>
    </source>
</reference>